<dbReference type="InterPro" id="IPR023754">
    <property type="entry name" value="HemeA_Synthase_type2"/>
</dbReference>
<evidence type="ECO:0000256" key="3">
    <source>
        <dbReference type="ARBA" id="ARBA00022692"/>
    </source>
</evidence>
<comment type="subcellular location">
    <subcellularLocation>
        <location evidence="2">Membrane</location>
        <topology evidence="2">Multi-pass membrane protein</topology>
    </subcellularLocation>
</comment>
<dbReference type="InterPro" id="IPR003780">
    <property type="entry name" value="COX15/CtaA_fam"/>
</dbReference>
<protein>
    <submittedName>
        <fullName evidence="13">Uncharacterized protein</fullName>
    </submittedName>
</protein>
<keyword evidence="4" id="KW-0479">Metal-binding</keyword>
<feature type="transmembrane region" description="Helical" evidence="12">
    <location>
        <begin position="60"/>
        <end position="84"/>
    </location>
</feature>
<dbReference type="GO" id="GO:0005743">
    <property type="term" value="C:mitochondrial inner membrane"/>
    <property type="evidence" value="ECO:0007669"/>
    <property type="project" value="TreeGrafter"/>
</dbReference>
<feature type="transmembrane region" description="Helical" evidence="12">
    <location>
        <begin position="90"/>
        <end position="107"/>
    </location>
</feature>
<comment type="caution">
    <text evidence="13">The sequence shown here is derived from an EMBL/GenBank/DDBJ whole genome shotgun (WGS) entry which is preliminary data.</text>
</comment>
<reference evidence="13 14" key="1">
    <citation type="journal article" date="2020" name="Nature">
        <title>Six reference-quality genomes reveal evolution of bat adaptations.</title>
        <authorList>
            <person name="Jebb D."/>
            <person name="Huang Z."/>
            <person name="Pippel M."/>
            <person name="Hughes G.M."/>
            <person name="Lavrichenko K."/>
            <person name="Devanna P."/>
            <person name="Winkler S."/>
            <person name="Jermiin L.S."/>
            <person name="Skirmuntt E.C."/>
            <person name="Katzourakis A."/>
            <person name="Burkitt-Gray L."/>
            <person name="Ray D.A."/>
            <person name="Sullivan K.A.M."/>
            <person name="Roscito J.G."/>
            <person name="Kirilenko B.M."/>
            <person name="Davalos L.M."/>
            <person name="Corthals A.P."/>
            <person name="Power M.L."/>
            <person name="Jones G."/>
            <person name="Ransome R.D."/>
            <person name="Dechmann D.K.N."/>
            <person name="Locatelli A.G."/>
            <person name="Puechmaille S.J."/>
            <person name="Fedrigo O."/>
            <person name="Jarvis E.D."/>
            <person name="Hiller M."/>
            <person name="Vernes S.C."/>
            <person name="Myers E.W."/>
            <person name="Teeling E.C."/>
        </authorList>
    </citation>
    <scope>NUCLEOTIDE SEQUENCE [LARGE SCALE GENOMIC DNA]</scope>
    <source>
        <strain evidence="13">MRouAeg1</strain>
        <tissue evidence="13">Muscle</tissue>
    </source>
</reference>
<evidence type="ECO:0000256" key="5">
    <source>
        <dbReference type="ARBA" id="ARBA00022989"/>
    </source>
</evidence>
<evidence type="ECO:0000313" key="14">
    <source>
        <dbReference type="Proteomes" id="UP000593571"/>
    </source>
</evidence>
<sequence>MGESWIPEDLFTFSPTLRNVFENPTMVQFDHRLLGISSVTAVTVLYFLSQRIPLPRRTKMAAVTLLALAYIQVGLGISTLLMYVPTPLAATHQSGSLALLSAALWFMNELRRVPK</sequence>
<keyword evidence="6" id="KW-0560">Oxidoreductase</keyword>
<comment type="catalytic activity">
    <reaction evidence="11">
        <text>Fe(II)-heme o + 2 A + H2O = Fe(II)-heme a + 2 AH2</text>
        <dbReference type="Rhea" id="RHEA:63388"/>
        <dbReference type="ChEBI" id="CHEBI:13193"/>
        <dbReference type="ChEBI" id="CHEBI:15377"/>
        <dbReference type="ChEBI" id="CHEBI:17499"/>
        <dbReference type="ChEBI" id="CHEBI:60530"/>
        <dbReference type="ChEBI" id="CHEBI:61715"/>
        <dbReference type="EC" id="1.17.99.9"/>
    </reaction>
    <physiologicalReaction direction="left-to-right" evidence="11">
        <dbReference type="Rhea" id="RHEA:63389"/>
    </physiologicalReaction>
</comment>
<dbReference type="Proteomes" id="UP000593571">
    <property type="component" value="Unassembled WGS sequence"/>
</dbReference>
<dbReference type="PANTHER" id="PTHR23289:SF2">
    <property type="entry name" value="CYTOCHROME C OXIDASE ASSEMBLY PROTEIN COX15 HOMOLOG"/>
    <property type="match status" value="1"/>
</dbReference>
<evidence type="ECO:0000256" key="11">
    <source>
        <dbReference type="ARBA" id="ARBA00048044"/>
    </source>
</evidence>
<dbReference type="GO" id="GO:0120547">
    <property type="term" value="F:heme A synthase activity"/>
    <property type="evidence" value="ECO:0007669"/>
    <property type="project" value="UniProtKB-EC"/>
</dbReference>
<evidence type="ECO:0000256" key="2">
    <source>
        <dbReference type="ARBA" id="ARBA00004141"/>
    </source>
</evidence>
<dbReference type="PANTHER" id="PTHR23289">
    <property type="entry name" value="CYTOCHROME C OXIDASE ASSEMBLY PROTEIN COX15"/>
    <property type="match status" value="1"/>
</dbReference>
<keyword evidence="9 12" id="KW-0472">Membrane</keyword>
<evidence type="ECO:0000256" key="1">
    <source>
        <dbReference type="ARBA" id="ARBA00001970"/>
    </source>
</evidence>
<organism evidence="13 14">
    <name type="scientific">Rousettus aegyptiacus</name>
    <name type="common">Egyptian fruit bat</name>
    <name type="synonym">Pteropus aegyptiacus</name>
    <dbReference type="NCBI Taxonomy" id="9407"/>
    <lineage>
        <taxon>Eukaryota</taxon>
        <taxon>Metazoa</taxon>
        <taxon>Chordata</taxon>
        <taxon>Craniata</taxon>
        <taxon>Vertebrata</taxon>
        <taxon>Euteleostomi</taxon>
        <taxon>Mammalia</taxon>
        <taxon>Eutheria</taxon>
        <taxon>Laurasiatheria</taxon>
        <taxon>Chiroptera</taxon>
        <taxon>Yinpterochiroptera</taxon>
        <taxon>Pteropodoidea</taxon>
        <taxon>Pteropodidae</taxon>
        <taxon>Rousettinae</taxon>
        <taxon>Rousettus</taxon>
    </lineage>
</organism>
<keyword evidence="5 12" id="KW-1133">Transmembrane helix</keyword>
<dbReference type="AlphaFoldDB" id="A0A7J8GBL3"/>
<feature type="transmembrane region" description="Helical" evidence="12">
    <location>
        <begin position="31"/>
        <end position="48"/>
    </location>
</feature>
<evidence type="ECO:0000256" key="4">
    <source>
        <dbReference type="ARBA" id="ARBA00022723"/>
    </source>
</evidence>
<dbReference type="Pfam" id="PF02628">
    <property type="entry name" value="COX15-CtaA"/>
    <property type="match status" value="1"/>
</dbReference>
<keyword evidence="7" id="KW-0408">Iron</keyword>
<name>A0A7J8GBL3_ROUAE</name>
<dbReference type="GO" id="GO:0016653">
    <property type="term" value="F:oxidoreductase activity, acting on NAD(P)H, heme protein as acceptor"/>
    <property type="evidence" value="ECO:0007669"/>
    <property type="project" value="TreeGrafter"/>
</dbReference>
<keyword evidence="3 12" id="KW-0812">Transmembrane</keyword>
<comment type="pathway">
    <text evidence="10">Porphyrin-containing compound metabolism; heme A biosynthesis; heme A from heme O: step 1/1.</text>
</comment>
<evidence type="ECO:0000256" key="10">
    <source>
        <dbReference type="ARBA" id="ARBA00044501"/>
    </source>
</evidence>
<keyword evidence="8" id="KW-0350">Heme biosynthesis</keyword>
<evidence type="ECO:0000313" key="13">
    <source>
        <dbReference type="EMBL" id="KAF6456872.1"/>
    </source>
</evidence>
<evidence type="ECO:0000256" key="9">
    <source>
        <dbReference type="ARBA" id="ARBA00023136"/>
    </source>
</evidence>
<keyword evidence="14" id="KW-1185">Reference proteome</keyword>
<accession>A0A7J8GBL3</accession>
<proteinExistence type="predicted"/>
<comment type="cofactor">
    <cofactor evidence="1">
        <name>heme b</name>
        <dbReference type="ChEBI" id="CHEBI:60344"/>
    </cofactor>
</comment>
<dbReference type="EMBL" id="JACASE010000006">
    <property type="protein sequence ID" value="KAF6456872.1"/>
    <property type="molecule type" value="Genomic_DNA"/>
</dbReference>
<evidence type="ECO:0000256" key="8">
    <source>
        <dbReference type="ARBA" id="ARBA00023133"/>
    </source>
</evidence>
<gene>
    <name evidence="13" type="ORF">HJG63_011511</name>
</gene>
<evidence type="ECO:0000256" key="6">
    <source>
        <dbReference type="ARBA" id="ARBA00023002"/>
    </source>
</evidence>
<evidence type="ECO:0000256" key="7">
    <source>
        <dbReference type="ARBA" id="ARBA00023004"/>
    </source>
</evidence>
<dbReference type="GO" id="GO:0006784">
    <property type="term" value="P:heme A biosynthetic process"/>
    <property type="evidence" value="ECO:0007669"/>
    <property type="project" value="InterPro"/>
</dbReference>
<dbReference type="GO" id="GO:0046872">
    <property type="term" value="F:metal ion binding"/>
    <property type="evidence" value="ECO:0007669"/>
    <property type="project" value="UniProtKB-KW"/>
</dbReference>
<evidence type="ECO:0000256" key="12">
    <source>
        <dbReference type="SAM" id="Phobius"/>
    </source>
</evidence>